<dbReference type="SUPFAM" id="SSF52440">
    <property type="entry name" value="PreATP-grasp domain"/>
    <property type="match status" value="1"/>
</dbReference>
<dbReference type="InterPro" id="IPR001882">
    <property type="entry name" value="Biotin_BS"/>
</dbReference>
<evidence type="ECO:0000256" key="2">
    <source>
        <dbReference type="ARBA" id="ARBA00001941"/>
    </source>
</evidence>
<dbReference type="PROSITE" id="PS00867">
    <property type="entry name" value="CPSASE_2"/>
    <property type="match status" value="1"/>
</dbReference>
<evidence type="ECO:0000256" key="5">
    <source>
        <dbReference type="ARBA" id="ARBA00022741"/>
    </source>
</evidence>
<dbReference type="InterPro" id="IPR011053">
    <property type="entry name" value="Single_hybrid_motif"/>
</dbReference>
<dbReference type="RefSeq" id="WP_162411690.1">
    <property type="nucleotide sequence ID" value="NZ_JAHQXE010000001.1"/>
</dbReference>
<feature type="region of interest" description="Disordered" evidence="10">
    <location>
        <begin position="460"/>
        <end position="486"/>
    </location>
</feature>
<evidence type="ECO:0000256" key="1">
    <source>
        <dbReference type="ARBA" id="ARBA00001936"/>
    </source>
</evidence>
<evidence type="ECO:0000256" key="9">
    <source>
        <dbReference type="PROSITE-ProRule" id="PRU00409"/>
    </source>
</evidence>
<dbReference type="Pfam" id="PF02786">
    <property type="entry name" value="CPSase_L_D2"/>
    <property type="match status" value="1"/>
</dbReference>
<comment type="cofactor">
    <cofactor evidence="2">
        <name>Co(2+)</name>
        <dbReference type="ChEBI" id="CHEBI:48828"/>
    </cofactor>
</comment>
<dbReference type="InterPro" id="IPR011764">
    <property type="entry name" value="Biotin_carboxylation_dom"/>
</dbReference>
<dbReference type="GO" id="GO:0005524">
    <property type="term" value="F:ATP binding"/>
    <property type="evidence" value="ECO:0007669"/>
    <property type="project" value="UniProtKB-UniRule"/>
</dbReference>
<evidence type="ECO:0000313" key="15">
    <source>
        <dbReference type="Proteomes" id="UP001166304"/>
    </source>
</evidence>
<organism evidence="14 15">
    <name type="scientific">Haloarcula salina</name>
    <dbReference type="NCBI Taxonomy" id="1429914"/>
    <lineage>
        <taxon>Archaea</taxon>
        <taxon>Methanobacteriati</taxon>
        <taxon>Methanobacteriota</taxon>
        <taxon>Stenosarchaea group</taxon>
        <taxon>Halobacteria</taxon>
        <taxon>Halobacteriales</taxon>
        <taxon>Haloarculaceae</taxon>
        <taxon>Haloarcula</taxon>
    </lineage>
</organism>
<dbReference type="SMART" id="SM00878">
    <property type="entry name" value="Biotin_carb_C"/>
    <property type="match status" value="1"/>
</dbReference>
<dbReference type="EMBL" id="JAHQXE010000001">
    <property type="protein sequence ID" value="MBV0901043.1"/>
    <property type="molecule type" value="Genomic_DNA"/>
</dbReference>
<evidence type="ECO:0000256" key="4">
    <source>
        <dbReference type="ARBA" id="ARBA00022598"/>
    </source>
</evidence>
<dbReference type="PROSITE" id="PS00188">
    <property type="entry name" value="BIOTIN"/>
    <property type="match status" value="1"/>
</dbReference>
<dbReference type="FunFam" id="3.30.1490.20:FF:000003">
    <property type="entry name" value="acetyl-CoA carboxylase isoform X1"/>
    <property type="match status" value="1"/>
</dbReference>
<dbReference type="Gene3D" id="3.30.1490.20">
    <property type="entry name" value="ATP-grasp fold, A domain"/>
    <property type="match status" value="1"/>
</dbReference>
<feature type="domain" description="ATP-grasp" evidence="12">
    <location>
        <begin position="121"/>
        <end position="330"/>
    </location>
</feature>
<dbReference type="EC" id="6.4.1.2" evidence="14"/>
<reference evidence="14" key="1">
    <citation type="submission" date="2021-06" db="EMBL/GenBank/DDBJ databases">
        <title>New haloarchaea isolates fom saline soil.</title>
        <authorList>
            <person name="Duran-Viseras A."/>
            <person name="Sanchez-Porro C.S."/>
            <person name="Ventosa A."/>
        </authorList>
    </citation>
    <scope>NUCLEOTIDE SEQUENCE</scope>
    <source>
        <strain evidence="14">JCM 18369</strain>
    </source>
</reference>
<dbReference type="PANTHER" id="PTHR18866:SF33">
    <property type="entry name" value="METHYLCROTONOYL-COA CARBOXYLASE SUBUNIT ALPHA, MITOCHONDRIAL-RELATED"/>
    <property type="match status" value="1"/>
</dbReference>
<proteinExistence type="predicted"/>
<dbReference type="Gene3D" id="3.30.470.20">
    <property type="entry name" value="ATP-grasp fold, B domain"/>
    <property type="match status" value="1"/>
</dbReference>
<dbReference type="Pfam" id="PF00289">
    <property type="entry name" value="Biotin_carb_N"/>
    <property type="match status" value="1"/>
</dbReference>
<dbReference type="Pfam" id="PF02785">
    <property type="entry name" value="Biotin_carb_C"/>
    <property type="match status" value="1"/>
</dbReference>
<dbReference type="FunFam" id="3.40.50.20:FF:000010">
    <property type="entry name" value="Propionyl-CoA carboxylase subunit alpha"/>
    <property type="match status" value="1"/>
</dbReference>
<accession>A0AA41KHW7</accession>
<gene>
    <name evidence="14" type="ORF">KTS37_04495</name>
</gene>
<evidence type="ECO:0000256" key="6">
    <source>
        <dbReference type="ARBA" id="ARBA00022840"/>
    </source>
</evidence>
<comment type="cofactor">
    <cofactor evidence="1">
        <name>Mn(2+)</name>
        <dbReference type="ChEBI" id="CHEBI:29035"/>
    </cofactor>
</comment>
<evidence type="ECO:0000256" key="8">
    <source>
        <dbReference type="ARBA" id="ARBA00023267"/>
    </source>
</evidence>
<dbReference type="InterPro" id="IPR005479">
    <property type="entry name" value="CPAse_ATP-bd"/>
</dbReference>
<dbReference type="CDD" id="cd06850">
    <property type="entry name" value="biotinyl_domain"/>
    <property type="match status" value="1"/>
</dbReference>
<dbReference type="PROSITE" id="PS50975">
    <property type="entry name" value="ATP_GRASP"/>
    <property type="match status" value="1"/>
</dbReference>
<evidence type="ECO:0000259" key="12">
    <source>
        <dbReference type="PROSITE" id="PS50975"/>
    </source>
</evidence>
<dbReference type="InterPro" id="IPR013815">
    <property type="entry name" value="ATP_grasp_subdomain_1"/>
</dbReference>
<keyword evidence="4 14" id="KW-0436">Ligase</keyword>
<dbReference type="SUPFAM" id="SSF56059">
    <property type="entry name" value="Glutathione synthetase ATP-binding domain-like"/>
    <property type="match status" value="1"/>
</dbReference>
<dbReference type="InterPro" id="IPR000089">
    <property type="entry name" value="Biotin_lipoyl"/>
</dbReference>
<name>A0AA41KHW7_9EURY</name>
<dbReference type="PROSITE" id="PS50979">
    <property type="entry name" value="BC"/>
    <property type="match status" value="1"/>
</dbReference>
<dbReference type="PANTHER" id="PTHR18866">
    <property type="entry name" value="CARBOXYLASE:PYRUVATE/ACETYL-COA/PROPIONYL-COA CARBOXYLASE"/>
    <property type="match status" value="1"/>
</dbReference>
<dbReference type="InterPro" id="IPR050856">
    <property type="entry name" value="Biotin_carboxylase_complex"/>
</dbReference>
<dbReference type="AlphaFoldDB" id="A0AA41KHW7"/>
<feature type="compositionally biased region" description="Acidic residues" evidence="10">
    <location>
        <begin position="477"/>
        <end position="486"/>
    </location>
</feature>
<dbReference type="SUPFAM" id="SSF51246">
    <property type="entry name" value="Rudiment single hybrid motif"/>
    <property type="match status" value="1"/>
</dbReference>
<evidence type="ECO:0000256" key="10">
    <source>
        <dbReference type="SAM" id="MobiDB-lite"/>
    </source>
</evidence>
<dbReference type="PROSITE" id="PS50968">
    <property type="entry name" value="BIOTINYL_LIPOYL"/>
    <property type="match status" value="1"/>
</dbReference>
<comment type="caution">
    <text evidence="14">The sequence shown here is derived from an EMBL/GenBank/DDBJ whole genome shotgun (WGS) entry which is preliminary data.</text>
</comment>
<dbReference type="InterPro" id="IPR011761">
    <property type="entry name" value="ATP-grasp"/>
</dbReference>
<dbReference type="InterPro" id="IPR005482">
    <property type="entry name" value="Biotin_COase_C"/>
</dbReference>
<keyword evidence="15" id="KW-1185">Reference proteome</keyword>
<dbReference type="InterPro" id="IPR011054">
    <property type="entry name" value="Rudment_hybrid_motif"/>
</dbReference>
<dbReference type="NCBIfam" id="NF006367">
    <property type="entry name" value="PRK08591.1"/>
    <property type="match status" value="1"/>
</dbReference>
<evidence type="ECO:0000256" key="3">
    <source>
        <dbReference type="ARBA" id="ARBA00001953"/>
    </source>
</evidence>
<evidence type="ECO:0000259" key="11">
    <source>
        <dbReference type="PROSITE" id="PS50968"/>
    </source>
</evidence>
<feature type="region of interest" description="Disordered" evidence="10">
    <location>
        <begin position="501"/>
        <end position="548"/>
    </location>
</feature>
<dbReference type="GO" id="GO:0003989">
    <property type="term" value="F:acetyl-CoA carboxylase activity"/>
    <property type="evidence" value="ECO:0007669"/>
    <property type="project" value="UniProtKB-EC"/>
</dbReference>
<dbReference type="FunFam" id="2.40.50.100:FF:000003">
    <property type="entry name" value="Acetyl-CoA carboxylase biotin carboxyl carrier protein"/>
    <property type="match status" value="1"/>
</dbReference>
<protein>
    <submittedName>
        <fullName evidence="14">Acetyl-CoA carboxylase biotin carboxylase subunit</fullName>
        <ecNumber evidence="14">6.4.1.2</ecNumber>
    </submittedName>
</protein>
<dbReference type="SUPFAM" id="SSF51230">
    <property type="entry name" value="Single hybrid motif"/>
    <property type="match status" value="1"/>
</dbReference>
<dbReference type="InterPro" id="IPR005481">
    <property type="entry name" value="BC-like_N"/>
</dbReference>
<dbReference type="InterPro" id="IPR016185">
    <property type="entry name" value="PreATP-grasp_dom_sf"/>
</dbReference>
<feature type="domain" description="Lipoyl-binding" evidence="11">
    <location>
        <begin position="537"/>
        <end position="614"/>
    </location>
</feature>
<dbReference type="GO" id="GO:0046872">
    <property type="term" value="F:metal ion binding"/>
    <property type="evidence" value="ECO:0007669"/>
    <property type="project" value="InterPro"/>
</dbReference>
<evidence type="ECO:0000313" key="14">
    <source>
        <dbReference type="EMBL" id="MBV0901043.1"/>
    </source>
</evidence>
<evidence type="ECO:0000259" key="13">
    <source>
        <dbReference type="PROSITE" id="PS50979"/>
    </source>
</evidence>
<keyword evidence="7" id="KW-0460">Magnesium</keyword>
<keyword evidence="8" id="KW-0092">Biotin</keyword>
<feature type="domain" description="Biotin carboxylation" evidence="13">
    <location>
        <begin position="1"/>
        <end position="460"/>
    </location>
</feature>
<comment type="cofactor">
    <cofactor evidence="3">
        <name>biotin</name>
        <dbReference type="ChEBI" id="CHEBI:57586"/>
    </cofactor>
</comment>
<keyword evidence="6 9" id="KW-0067">ATP-binding</keyword>
<dbReference type="Gene3D" id="3.40.50.20">
    <property type="match status" value="1"/>
</dbReference>
<evidence type="ECO:0000256" key="7">
    <source>
        <dbReference type="ARBA" id="ARBA00022842"/>
    </source>
</evidence>
<dbReference type="Gene3D" id="2.40.50.100">
    <property type="match status" value="1"/>
</dbReference>
<dbReference type="Proteomes" id="UP001166304">
    <property type="component" value="Unassembled WGS sequence"/>
</dbReference>
<dbReference type="Pfam" id="PF00364">
    <property type="entry name" value="Biotin_lipoyl"/>
    <property type="match status" value="1"/>
</dbReference>
<keyword evidence="5 9" id="KW-0547">Nucleotide-binding</keyword>
<sequence>MFDKVLVANRGEIAVRVMRACEELGIGTVAVYSEADKHSGHVRYADEAYNVGPARAADSYLDQEAIIDAAKQAGADAIHPGYGFLAENADFAERVESTEDVLWIGPQSDSMEALGEKTKARKIMQSADVPIVPGTTDPVDDPDEVVDFGEENGFPVAIKAEGGGGGRGMKIVHDPEEAEEQLESAKREGEAYFSNDSVYLERYLENPRHIEVQIIADHHGNVRHLGERDCSLQRRHQKVIEEGPSPALTDALREKIGDSARRGVREAGYYNAGTVEFLVEEDPDREPGELLGEDANFYFLEVNTRIQVEHCVTEEITDIDIVKWQIRVAMEEELSFAQEDVEIEGHAMEFRINAENAANDFAPATGGSLDTYDPPGGIGVRLDDALRQGDDLVTDYDSMIAKLITYGGDREECIERGKRALKDFDIEGIPTVIPFHRLMLTDDEFVGGTHTTKYLDEHLDRSRVEEAQEQWGTATESDGDEDEEVVEREFTVEVNGKRFQVDLEERGAPPINVGDVDAGGGNQPQRPQAGGGGGSDGGSASSAEGQEVTAEMQGTILEVNVEEGDEVESGDVLCVLEAMKMENDIVAERGGTVNDVAVSEGESVDMGDLLFVIG</sequence>